<evidence type="ECO:0000256" key="1">
    <source>
        <dbReference type="SAM" id="Phobius"/>
    </source>
</evidence>
<keyword evidence="3" id="KW-1185">Reference proteome</keyword>
<keyword evidence="1" id="KW-1133">Transmembrane helix</keyword>
<accession>A0A7W0HMC9</accession>
<feature type="transmembrane region" description="Helical" evidence="1">
    <location>
        <begin position="41"/>
        <end position="66"/>
    </location>
</feature>
<feature type="transmembrane region" description="Helical" evidence="1">
    <location>
        <begin position="6"/>
        <end position="29"/>
    </location>
</feature>
<gene>
    <name evidence="2" type="ORF">HNR65_003597</name>
</gene>
<dbReference type="Proteomes" id="UP000525298">
    <property type="component" value="Unassembled WGS sequence"/>
</dbReference>
<dbReference type="EMBL" id="JACDUS010000020">
    <property type="protein sequence ID" value="MBA2883235.1"/>
    <property type="molecule type" value="Genomic_DNA"/>
</dbReference>
<keyword evidence="1" id="KW-0472">Membrane</keyword>
<keyword evidence="1" id="KW-0812">Transmembrane</keyword>
<evidence type="ECO:0000313" key="2">
    <source>
        <dbReference type="EMBL" id="MBA2883235.1"/>
    </source>
</evidence>
<evidence type="ECO:0000313" key="3">
    <source>
        <dbReference type="Proteomes" id="UP000525298"/>
    </source>
</evidence>
<organism evidence="2 3">
    <name type="scientific">Desulfosalsimonas propionicica</name>
    <dbReference type="NCBI Taxonomy" id="332175"/>
    <lineage>
        <taxon>Bacteria</taxon>
        <taxon>Pseudomonadati</taxon>
        <taxon>Thermodesulfobacteriota</taxon>
        <taxon>Desulfobacteria</taxon>
        <taxon>Desulfobacterales</taxon>
        <taxon>Desulfosalsimonadaceae</taxon>
        <taxon>Desulfosalsimonas</taxon>
    </lineage>
</organism>
<name>A0A7W0HMC9_9BACT</name>
<sequence>MQNNDILAIACILIGIILSIFGLYAISGAGYIRPLPWIKQVLAAISFLSILRGILFIPELMIVLGFLDVSLPVPSRYIVFSIGILLVGLLYLVGTIGGWRSFPSK</sequence>
<feature type="transmembrane region" description="Helical" evidence="1">
    <location>
        <begin position="78"/>
        <end position="99"/>
    </location>
</feature>
<reference evidence="2 3" key="1">
    <citation type="submission" date="2020-07" db="EMBL/GenBank/DDBJ databases">
        <title>Genomic Encyclopedia of Type Strains, Phase IV (KMG-IV): sequencing the most valuable type-strain genomes for metagenomic binning, comparative biology and taxonomic classification.</title>
        <authorList>
            <person name="Goeker M."/>
        </authorList>
    </citation>
    <scope>NUCLEOTIDE SEQUENCE [LARGE SCALE GENOMIC DNA]</scope>
    <source>
        <strain evidence="2 3">DSM 17721</strain>
    </source>
</reference>
<protein>
    <submittedName>
        <fullName evidence="2">Uncharacterized protein</fullName>
    </submittedName>
</protein>
<proteinExistence type="predicted"/>
<dbReference type="RefSeq" id="WP_181552839.1">
    <property type="nucleotide sequence ID" value="NZ_JACDUS010000020.1"/>
</dbReference>
<dbReference type="AlphaFoldDB" id="A0A7W0HMC9"/>
<comment type="caution">
    <text evidence="2">The sequence shown here is derived from an EMBL/GenBank/DDBJ whole genome shotgun (WGS) entry which is preliminary data.</text>
</comment>